<name>A0AAJ0EMN7_9PEZI</name>
<dbReference type="GeneID" id="85457520"/>
<dbReference type="Proteomes" id="UP001224890">
    <property type="component" value="Unassembled WGS sequence"/>
</dbReference>
<dbReference type="AlphaFoldDB" id="A0AAJ0EMN7"/>
<sequence length="303" mass="34096">MAGWIPGMHITFWSVLSYSDSDSLQKVKVASRQAIDRNPVISESRQPTTTDKLNLEPTTQSNVPTHSYNLPDLVDSTRTNRGRCHCTVSGSRTSRGGRCEAQSKSCFFCFHSPLPSTACDLSTLRYPQGMLLYDKTRQEFRLETTCYDFQWKLSYLYARSPHQLQIKWHGRNPALNPSLSTGWVDKTITPASASDALRSLIVSFTDSQSTTSWVPRPLLAQSSEPNQFRRTVEPDQDEYGFQSFNCPQYSGSTPTAPILCSPRRRTAKSIRGDEANSQTYMEAPLRKSSYLKLEVSFPLITGP</sequence>
<feature type="compositionally biased region" description="Polar residues" evidence="1">
    <location>
        <begin position="41"/>
        <end position="68"/>
    </location>
</feature>
<protein>
    <submittedName>
        <fullName evidence="2">Uncharacterized protein</fullName>
    </submittedName>
</protein>
<dbReference type="RefSeq" id="XP_060423639.1">
    <property type="nucleotide sequence ID" value="XM_060572994.1"/>
</dbReference>
<organism evidence="2 3">
    <name type="scientific">Colletotrichum godetiae</name>
    <dbReference type="NCBI Taxonomy" id="1209918"/>
    <lineage>
        <taxon>Eukaryota</taxon>
        <taxon>Fungi</taxon>
        <taxon>Dikarya</taxon>
        <taxon>Ascomycota</taxon>
        <taxon>Pezizomycotina</taxon>
        <taxon>Sordariomycetes</taxon>
        <taxon>Hypocreomycetidae</taxon>
        <taxon>Glomerellales</taxon>
        <taxon>Glomerellaceae</taxon>
        <taxon>Colletotrichum</taxon>
        <taxon>Colletotrichum acutatum species complex</taxon>
    </lineage>
</organism>
<evidence type="ECO:0000256" key="1">
    <source>
        <dbReference type="SAM" id="MobiDB-lite"/>
    </source>
</evidence>
<reference evidence="2" key="1">
    <citation type="submission" date="2021-06" db="EMBL/GenBank/DDBJ databases">
        <title>Comparative genomics, transcriptomics and evolutionary studies reveal genomic signatures of adaptation to plant cell wall in hemibiotrophic fungi.</title>
        <authorList>
            <consortium name="DOE Joint Genome Institute"/>
            <person name="Baroncelli R."/>
            <person name="Diaz J.F."/>
            <person name="Benocci T."/>
            <person name="Peng M."/>
            <person name="Battaglia E."/>
            <person name="Haridas S."/>
            <person name="Andreopoulos W."/>
            <person name="Labutti K."/>
            <person name="Pangilinan J."/>
            <person name="Floch G.L."/>
            <person name="Makela M.R."/>
            <person name="Henrissat B."/>
            <person name="Grigoriev I.V."/>
            <person name="Crouch J.A."/>
            <person name="De Vries R.P."/>
            <person name="Sukno S.A."/>
            <person name="Thon M.R."/>
        </authorList>
    </citation>
    <scope>NUCLEOTIDE SEQUENCE</scope>
    <source>
        <strain evidence="2">CBS 193.32</strain>
    </source>
</reference>
<keyword evidence="3" id="KW-1185">Reference proteome</keyword>
<evidence type="ECO:0000313" key="2">
    <source>
        <dbReference type="EMBL" id="KAK1658875.1"/>
    </source>
</evidence>
<proteinExistence type="predicted"/>
<feature type="region of interest" description="Disordered" evidence="1">
    <location>
        <begin position="38"/>
        <end position="69"/>
    </location>
</feature>
<accession>A0AAJ0EMN7</accession>
<gene>
    <name evidence="2" type="ORF">BDP55DRAFT_637528</name>
</gene>
<evidence type="ECO:0000313" key="3">
    <source>
        <dbReference type="Proteomes" id="UP001224890"/>
    </source>
</evidence>
<comment type="caution">
    <text evidence="2">The sequence shown here is derived from an EMBL/GenBank/DDBJ whole genome shotgun (WGS) entry which is preliminary data.</text>
</comment>
<dbReference type="EMBL" id="JAHMHR010000068">
    <property type="protein sequence ID" value="KAK1658875.1"/>
    <property type="molecule type" value="Genomic_DNA"/>
</dbReference>